<proteinExistence type="predicted"/>
<name>A0ABY7H4Q2_9BACT</name>
<dbReference type="InterPro" id="IPR050832">
    <property type="entry name" value="Bact_Acetyltransf"/>
</dbReference>
<dbReference type="CDD" id="cd04301">
    <property type="entry name" value="NAT_SF"/>
    <property type="match status" value="1"/>
</dbReference>
<keyword evidence="1 4" id="KW-0808">Transferase</keyword>
<organism evidence="4 5">
    <name type="scientific">Nannocystis punicea</name>
    <dbReference type="NCBI Taxonomy" id="2995304"/>
    <lineage>
        <taxon>Bacteria</taxon>
        <taxon>Pseudomonadati</taxon>
        <taxon>Myxococcota</taxon>
        <taxon>Polyangia</taxon>
        <taxon>Nannocystales</taxon>
        <taxon>Nannocystaceae</taxon>
        <taxon>Nannocystis</taxon>
    </lineage>
</organism>
<feature type="domain" description="N-acetyltransferase" evidence="3">
    <location>
        <begin position="3"/>
        <end position="178"/>
    </location>
</feature>
<evidence type="ECO:0000313" key="5">
    <source>
        <dbReference type="Proteomes" id="UP001164459"/>
    </source>
</evidence>
<protein>
    <submittedName>
        <fullName evidence="4">GNAT family N-acetyltransferase</fullName>
        <ecNumber evidence="4">2.3.1.-</ecNumber>
    </submittedName>
</protein>
<dbReference type="Gene3D" id="3.40.630.30">
    <property type="match status" value="1"/>
</dbReference>
<evidence type="ECO:0000313" key="4">
    <source>
        <dbReference type="EMBL" id="WAS94266.1"/>
    </source>
</evidence>
<keyword evidence="5" id="KW-1185">Reference proteome</keyword>
<gene>
    <name evidence="4" type="ORF">O0S08_49725</name>
</gene>
<accession>A0ABY7H4Q2</accession>
<dbReference type="SUPFAM" id="SSF55729">
    <property type="entry name" value="Acyl-CoA N-acyltransferases (Nat)"/>
    <property type="match status" value="1"/>
</dbReference>
<evidence type="ECO:0000256" key="1">
    <source>
        <dbReference type="ARBA" id="ARBA00022679"/>
    </source>
</evidence>
<dbReference type="PANTHER" id="PTHR43877:SF1">
    <property type="entry name" value="ACETYLTRANSFERASE"/>
    <property type="match status" value="1"/>
</dbReference>
<dbReference type="EMBL" id="CP114040">
    <property type="protein sequence ID" value="WAS94266.1"/>
    <property type="molecule type" value="Genomic_DNA"/>
</dbReference>
<evidence type="ECO:0000259" key="3">
    <source>
        <dbReference type="PROSITE" id="PS51186"/>
    </source>
</evidence>
<dbReference type="Pfam" id="PF13508">
    <property type="entry name" value="Acetyltransf_7"/>
    <property type="match status" value="1"/>
</dbReference>
<sequence>MSPSLRLATPADAPALRELIAASARGLQQQDYTAAQIEAALRSAFGVDTQLIADATYFVAEAAEGPVACGGWSFRRTLFGGDDQPGRQAERLDPEREAARIRAFFVHPAWARRGLGRAILDRCEAEARAAGFHAAELMATLPGVRLYSALGYQAAAPLEIPLTGGVTITFVPMRKSLVAPS</sequence>
<dbReference type="EC" id="2.3.1.-" evidence="4"/>
<reference evidence="4" key="1">
    <citation type="submission" date="2022-11" db="EMBL/GenBank/DDBJ databases">
        <title>Minimal conservation of predation-associated metabolite biosynthetic gene clusters underscores biosynthetic potential of Myxococcota including descriptions for ten novel species: Archangium lansinium sp. nov., Myxococcus landrumus sp. nov., Nannocystis bai.</title>
        <authorList>
            <person name="Ahearne A."/>
            <person name="Stevens C."/>
            <person name="Dowd S."/>
        </authorList>
    </citation>
    <scope>NUCLEOTIDE SEQUENCE</scope>
    <source>
        <strain evidence="4">Fl3</strain>
    </source>
</reference>
<dbReference type="PROSITE" id="PS51186">
    <property type="entry name" value="GNAT"/>
    <property type="match status" value="1"/>
</dbReference>
<dbReference type="GO" id="GO:0016746">
    <property type="term" value="F:acyltransferase activity"/>
    <property type="evidence" value="ECO:0007669"/>
    <property type="project" value="UniProtKB-KW"/>
</dbReference>
<dbReference type="InterPro" id="IPR000182">
    <property type="entry name" value="GNAT_dom"/>
</dbReference>
<dbReference type="RefSeq" id="WP_269036603.1">
    <property type="nucleotide sequence ID" value="NZ_CP114040.1"/>
</dbReference>
<dbReference type="Proteomes" id="UP001164459">
    <property type="component" value="Chromosome"/>
</dbReference>
<dbReference type="PANTHER" id="PTHR43877">
    <property type="entry name" value="AMINOALKYLPHOSPHONATE N-ACETYLTRANSFERASE-RELATED-RELATED"/>
    <property type="match status" value="1"/>
</dbReference>
<evidence type="ECO:0000256" key="2">
    <source>
        <dbReference type="ARBA" id="ARBA00023315"/>
    </source>
</evidence>
<keyword evidence="2 4" id="KW-0012">Acyltransferase</keyword>
<dbReference type="InterPro" id="IPR016181">
    <property type="entry name" value="Acyl_CoA_acyltransferase"/>
</dbReference>